<dbReference type="GO" id="GO:0005576">
    <property type="term" value="C:extracellular region"/>
    <property type="evidence" value="ECO:0007669"/>
    <property type="project" value="InterPro"/>
</dbReference>
<feature type="signal peptide" evidence="11">
    <location>
        <begin position="1"/>
        <end position="16"/>
    </location>
</feature>
<dbReference type="GO" id="GO:0030248">
    <property type="term" value="F:cellulose binding"/>
    <property type="evidence" value="ECO:0007669"/>
    <property type="project" value="InterPro"/>
</dbReference>
<comment type="catalytic activity">
    <reaction evidence="1">
        <text>Endohydrolysis of (1-&gt;4)-beta-D-xylosidic linkages in xylans.</text>
        <dbReference type="EC" id="3.2.1.8"/>
    </reaction>
</comment>
<evidence type="ECO:0000256" key="8">
    <source>
        <dbReference type="ARBA" id="ARBA00023295"/>
    </source>
</evidence>
<dbReference type="PANTHER" id="PTHR31490">
    <property type="entry name" value="GLYCOSYL HYDROLASE"/>
    <property type="match status" value="1"/>
</dbReference>
<keyword evidence="7" id="KW-0119">Carbohydrate metabolism</keyword>
<keyword evidence="6" id="KW-0378">Hydrolase</keyword>
<accession>A0A6G0WCI2</accession>
<dbReference type="PROSITE" id="PS51760">
    <property type="entry name" value="GH10_2"/>
    <property type="match status" value="1"/>
</dbReference>
<dbReference type="SMART" id="SM00236">
    <property type="entry name" value="fCBD"/>
    <property type="match status" value="1"/>
</dbReference>
<dbReference type="SUPFAM" id="SSF51445">
    <property type="entry name" value="(Trans)glycosidases"/>
    <property type="match status" value="1"/>
</dbReference>
<dbReference type="GO" id="GO:0045493">
    <property type="term" value="P:xylan catabolic process"/>
    <property type="evidence" value="ECO:0007669"/>
    <property type="project" value="UniProtKB-KW"/>
</dbReference>
<comment type="caution">
    <text evidence="14">The sequence shown here is derived from an EMBL/GenBank/DDBJ whole genome shotgun (WGS) entry which is preliminary data.</text>
</comment>
<evidence type="ECO:0000256" key="9">
    <source>
        <dbReference type="ARBA" id="ARBA00023326"/>
    </source>
</evidence>
<dbReference type="PRINTS" id="PR00134">
    <property type="entry name" value="GLHYDRLASE10"/>
</dbReference>
<evidence type="ECO:0000313" key="15">
    <source>
        <dbReference type="Proteomes" id="UP000481153"/>
    </source>
</evidence>
<dbReference type="EMBL" id="VJMJ01000249">
    <property type="protein sequence ID" value="KAF0725158.1"/>
    <property type="molecule type" value="Genomic_DNA"/>
</dbReference>
<keyword evidence="15" id="KW-1185">Reference proteome</keyword>
<dbReference type="Proteomes" id="UP000481153">
    <property type="component" value="Unassembled WGS sequence"/>
</dbReference>
<dbReference type="InterPro" id="IPR044846">
    <property type="entry name" value="GH10"/>
</dbReference>
<evidence type="ECO:0000259" key="12">
    <source>
        <dbReference type="PROSITE" id="PS51164"/>
    </source>
</evidence>
<keyword evidence="5 11" id="KW-0732">Signal</keyword>
<dbReference type="PANTHER" id="PTHR31490:SF88">
    <property type="entry name" value="BETA-XYLANASE"/>
    <property type="match status" value="1"/>
</dbReference>
<dbReference type="InterPro" id="IPR017853">
    <property type="entry name" value="GH"/>
</dbReference>
<feature type="chain" id="PRO_5026277038" description="endo-1,4-beta-xylanase" evidence="11">
    <location>
        <begin position="17"/>
        <end position="385"/>
    </location>
</feature>
<organism evidence="14 15">
    <name type="scientific">Aphanomyces euteiches</name>
    <dbReference type="NCBI Taxonomy" id="100861"/>
    <lineage>
        <taxon>Eukaryota</taxon>
        <taxon>Sar</taxon>
        <taxon>Stramenopiles</taxon>
        <taxon>Oomycota</taxon>
        <taxon>Saprolegniomycetes</taxon>
        <taxon>Saprolegniales</taxon>
        <taxon>Verrucalvaceae</taxon>
        <taxon>Aphanomyces</taxon>
    </lineage>
</organism>
<feature type="region of interest" description="Disordered" evidence="10">
    <location>
        <begin position="53"/>
        <end position="94"/>
    </location>
</feature>
<keyword evidence="4" id="KW-0858">Xylan degradation</keyword>
<protein>
    <recommendedName>
        <fullName evidence="3">endo-1,4-beta-xylanase</fullName>
        <ecNumber evidence="3">3.2.1.8</ecNumber>
    </recommendedName>
</protein>
<dbReference type="PROSITE" id="PS00562">
    <property type="entry name" value="CBM1_1"/>
    <property type="match status" value="1"/>
</dbReference>
<dbReference type="SMART" id="SM00633">
    <property type="entry name" value="Glyco_10"/>
    <property type="match status" value="1"/>
</dbReference>
<dbReference type="InterPro" id="IPR035971">
    <property type="entry name" value="CBD_sf"/>
</dbReference>
<evidence type="ECO:0000256" key="2">
    <source>
        <dbReference type="ARBA" id="ARBA00007495"/>
    </source>
</evidence>
<keyword evidence="9" id="KW-0624">Polysaccharide degradation</keyword>
<gene>
    <name evidence="14" type="ORF">Ae201684_016310</name>
</gene>
<reference evidence="14 15" key="1">
    <citation type="submission" date="2019-07" db="EMBL/GenBank/DDBJ databases">
        <title>Genomics analysis of Aphanomyces spp. identifies a new class of oomycete effector associated with host adaptation.</title>
        <authorList>
            <person name="Gaulin E."/>
        </authorList>
    </citation>
    <scope>NUCLEOTIDE SEQUENCE [LARGE SCALE GENOMIC DNA]</scope>
    <source>
        <strain evidence="14 15">ATCC 201684</strain>
    </source>
</reference>
<feature type="domain" description="CBM1" evidence="12">
    <location>
        <begin position="16"/>
        <end position="52"/>
    </location>
</feature>
<evidence type="ECO:0000256" key="4">
    <source>
        <dbReference type="ARBA" id="ARBA00022651"/>
    </source>
</evidence>
<dbReference type="Gene3D" id="3.20.20.80">
    <property type="entry name" value="Glycosidases"/>
    <property type="match status" value="2"/>
</dbReference>
<evidence type="ECO:0000256" key="11">
    <source>
        <dbReference type="SAM" id="SignalP"/>
    </source>
</evidence>
<sequence>MKIALTIAALAATAQAQVAVWGQCGGTGYSGSTTCAAGSVCFKQNDYYSQCTPSANVPSSNPTTAPSTDPTTKPSSNPTSAPSTSAPSSGGSKIYFGTATDRPSNYGTIVPDNFNMLVSENGMKWDGHERFRGVFDFSSSLSQIAYAKQHNMKMRGHCLVWHNQMPSFYCSQQGGGTTGCAGSSLNSEQLLQVIETRIQKTFAALNDPTIIAWDVLNEAVDDSGNGLKRDVFTTCWDPTTSRKSSRWPASTLLLANQCFELVKSLKAQNLVDGMGFQMHLSQSQNLAGQADLFKKFSDIGVIIHITEMDVGGSNQQTQANVFATVAKNCAANPLCEAFVVWGVSDKDSWRSGENALLFDSNLQKKPQFAACHDVIAKGHQVGGPF</sequence>
<proteinExistence type="inferred from homology"/>
<dbReference type="VEuPathDB" id="FungiDB:AeMF1_005397"/>
<dbReference type="GO" id="GO:0031176">
    <property type="term" value="F:endo-1,4-beta-xylanase activity"/>
    <property type="evidence" value="ECO:0007669"/>
    <property type="project" value="UniProtKB-EC"/>
</dbReference>
<dbReference type="EC" id="3.2.1.8" evidence="3"/>
<evidence type="ECO:0000256" key="10">
    <source>
        <dbReference type="SAM" id="MobiDB-lite"/>
    </source>
</evidence>
<evidence type="ECO:0000256" key="6">
    <source>
        <dbReference type="ARBA" id="ARBA00022801"/>
    </source>
</evidence>
<dbReference type="PROSITE" id="PS51164">
    <property type="entry name" value="CBM1_2"/>
    <property type="match status" value="1"/>
</dbReference>
<comment type="similarity">
    <text evidence="2">Belongs to the glycosyl hydrolase 10 (cellulase F) family.</text>
</comment>
<dbReference type="InterPro" id="IPR001000">
    <property type="entry name" value="GH10_dom"/>
</dbReference>
<keyword evidence="8" id="KW-0326">Glycosidase</keyword>
<evidence type="ECO:0000313" key="14">
    <source>
        <dbReference type="EMBL" id="KAF0725158.1"/>
    </source>
</evidence>
<dbReference type="InterPro" id="IPR000254">
    <property type="entry name" value="CBD"/>
</dbReference>
<feature type="domain" description="GH10" evidence="13">
    <location>
        <begin position="83"/>
        <end position="374"/>
    </location>
</feature>
<evidence type="ECO:0000256" key="1">
    <source>
        <dbReference type="ARBA" id="ARBA00000681"/>
    </source>
</evidence>
<evidence type="ECO:0000256" key="5">
    <source>
        <dbReference type="ARBA" id="ARBA00022729"/>
    </source>
</evidence>
<evidence type="ECO:0000256" key="3">
    <source>
        <dbReference type="ARBA" id="ARBA00012590"/>
    </source>
</evidence>
<evidence type="ECO:0000259" key="13">
    <source>
        <dbReference type="PROSITE" id="PS51760"/>
    </source>
</evidence>
<dbReference type="AlphaFoldDB" id="A0A6G0WCI2"/>
<dbReference type="SUPFAM" id="SSF57180">
    <property type="entry name" value="Cellulose-binding domain"/>
    <property type="match status" value="1"/>
</dbReference>
<feature type="compositionally biased region" description="Low complexity" evidence="10">
    <location>
        <begin position="58"/>
        <end position="93"/>
    </location>
</feature>
<dbReference type="Pfam" id="PF00331">
    <property type="entry name" value="Glyco_hydro_10"/>
    <property type="match status" value="2"/>
</dbReference>
<evidence type="ECO:0000256" key="7">
    <source>
        <dbReference type="ARBA" id="ARBA00023277"/>
    </source>
</evidence>
<name>A0A6G0WCI2_9STRA</name>
<dbReference type="Pfam" id="PF00734">
    <property type="entry name" value="CBM_1"/>
    <property type="match status" value="1"/>
</dbReference>